<dbReference type="Pfam" id="PF14223">
    <property type="entry name" value="Retrotran_gag_2"/>
    <property type="match status" value="1"/>
</dbReference>
<dbReference type="EMBL" id="CP144750">
    <property type="protein sequence ID" value="WVZ81050.1"/>
    <property type="molecule type" value="Genomic_DNA"/>
</dbReference>
<gene>
    <name evidence="1" type="ORF">U9M48_028477</name>
</gene>
<keyword evidence="2" id="KW-1185">Reference proteome</keyword>
<evidence type="ECO:0000313" key="2">
    <source>
        <dbReference type="Proteomes" id="UP001341281"/>
    </source>
</evidence>
<sequence length="139" mass="15688">MMVMLKARGLWRVVKDGTDDEQEDLMAMEAIFKGVLPKYITTLGSKKSAKEAGPAWRPSADHMKKAKVQQLQREFETISFRYGEVVEDFALRLTFLVSQFGTLGEEIKEETVVAKYLRVMLSKYAHVAVSIETLLDLGG</sequence>
<accession>A0AAQ3U177</accession>
<reference evidence="1 2" key="1">
    <citation type="submission" date="2024-02" db="EMBL/GenBank/DDBJ databases">
        <title>High-quality chromosome-scale genome assembly of Pensacola bahiagrass (Paspalum notatum Flugge var. saurae).</title>
        <authorList>
            <person name="Vega J.M."/>
            <person name="Podio M."/>
            <person name="Orjuela J."/>
            <person name="Siena L.A."/>
            <person name="Pessino S.C."/>
            <person name="Combes M.C."/>
            <person name="Mariac C."/>
            <person name="Albertini E."/>
            <person name="Pupilli F."/>
            <person name="Ortiz J.P.A."/>
            <person name="Leblanc O."/>
        </authorList>
    </citation>
    <scope>NUCLEOTIDE SEQUENCE [LARGE SCALE GENOMIC DNA]</scope>
    <source>
        <strain evidence="1">R1</strain>
        <tissue evidence="1">Leaf</tissue>
    </source>
</reference>
<proteinExistence type="predicted"/>
<name>A0AAQ3U177_PASNO</name>
<dbReference type="AlphaFoldDB" id="A0AAQ3U177"/>
<protein>
    <submittedName>
        <fullName evidence="1">Uncharacterized protein</fullName>
    </submittedName>
</protein>
<evidence type="ECO:0000313" key="1">
    <source>
        <dbReference type="EMBL" id="WVZ81050.1"/>
    </source>
</evidence>
<organism evidence="1 2">
    <name type="scientific">Paspalum notatum var. saurae</name>
    <dbReference type="NCBI Taxonomy" id="547442"/>
    <lineage>
        <taxon>Eukaryota</taxon>
        <taxon>Viridiplantae</taxon>
        <taxon>Streptophyta</taxon>
        <taxon>Embryophyta</taxon>
        <taxon>Tracheophyta</taxon>
        <taxon>Spermatophyta</taxon>
        <taxon>Magnoliopsida</taxon>
        <taxon>Liliopsida</taxon>
        <taxon>Poales</taxon>
        <taxon>Poaceae</taxon>
        <taxon>PACMAD clade</taxon>
        <taxon>Panicoideae</taxon>
        <taxon>Andropogonodae</taxon>
        <taxon>Paspaleae</taxon>
        <taxon>Paspalinae</taxon>
        <taxon>Paspalum</taxon>
    </lineage>
</organism>
<dbReference type="Proteomes" id="UP001341281">
    <property type="component" value="Chromosome 06"/>
</dbReference>